<proteinExistence type="predicted"/>
<protein>
    <submittedName>
        <fullName evidence="2">DOPA 4,5-dioxygenase family protein</fullName>
    </submittedName>
</protein>
<comment type="caution">
    <text evidence="2">The sequence shown here is derived from an EMBL/GenBank/DDBJ whole genome shotgun (WGS) entry which is preliminary data.</text>
</comment>
<dbReference type="EMBL" id="JAHZUY010000053">
    <property type="protein sequence ID" value="MBW8270782.1"/>
    <property type="molecule type" value="Genomic_DNA"/>
</dbReference>
<keyword evidence="3" id="KW-1185">Reference proteome</keyword>
<dbReference type="Proteomes" id="UP001519924">
    <property type="component" value="Unassembled WGS sequence"/>
</dbReference>
<feature type="transmembrane region" description="Helical" evidence="1">
    <location>
        <begin position="56"/>
        <end position="77"/>
    </location>
</feature>
<dbReference type="RefSeq" id="WP_220118569.1">
    <property type="nucleotide sequence ID" value="NZ_JAHZUY010000053.1"/>
</dbReference>
<dbReference type="InterPro" id="IPR014980">
    <property type="entry name" value="DOPA_dioxygen"/>
</dbReference>
<organism evidence="2 3">
    <name type="scientific">Caldovatus aquaticus</name>
    <dbReference type="NCBI Taxonomy" id="2865671"/>
    <lineage>
        <taxon>Bacteria</taxon>
        <taxon>Pseudomonadati</taxon>
        <taxon>Pseudomonadota</taxon>
        <taxon>Alphaproteobacteria</taxon>
        <taxon>Acetobacterales</taxon>
        <taxon>Roseomonadaceae</taxon>
        <taxon>Caldovatus</taxon>
    </lineage>
</organism>
<evidence type="ECO:0000313" key="2">
    <source>
        <dbReference type="EMBL" id="MBW8270782.1"/>
    </source>
</evidence>
<keyword evidence="1" id="KW-1133">Transmembrane helix</keyword>
<evidence type="ECO:0000256" key="1">
    <source>
        <dbReference type="SAM" id="Phobius"/>
    </source>
</evidence>
<dbReference type="Gene3D" id="3.30.70.1240">
    <property type="entry name" value="DOPA-like domains"/>
    <property type="match status" value="1"/>
</dbReference>
<dbReference type="InterPro" id="IPR023389">
    <property type="entry name" value="DOPA-like_sf"/>
</dbReference>
<evidence type="ECO:0000313" key="3">
    <source>
        <dbReference type="Proteomes" id="UP001519924"/>
    </source>
</evidence>
<dbReference type="PIRSF" id="PIRSF028139">
    <property type="entry name" value="DOPA-diox_rel_Mll2280"/>
    <property type="match status" value="1"/>
</dbReference>
<dbReference type="Pfam" id="PF08883">
    <property type="entry name" value="DOPA_dioxygen"/>
    <property type="match status" value="1"/>
</dbReference>
<accession>A0ABS7F576</accession>
<name>A0ABS7F576_9PROT</name>
<keyword evidence="1" id="KW-0472">Membrane</keyword>
<dbReference type="SUPFAM" id="SSF143410">
    <property type="entry name" value="DOPA-like"/>
    <property type="match status" value="1"/>
</dbReference>
<dbReference type="PANTHER" id="PTHR36423">
    <property type="entry name" value="AFR070WP"/>
    <property type="match status" value="1"/>
</dbReference>
<keyword evidence="1" id="KW-0812">Transmembrane</keyword>
<gene>
    <name evidence="2" type="ORF">K1J50_14955</name>
</gene>
<dbReference type="PANTHER" id="PTHR36423:SF2">
    <property type="entry name" value="AFR070WP"/>
    <property type="match status" value="1"/>
</dbReference>
<reference evidence="2 3" key="1">
    <citation type="submission" date="2021-08" db="EMBL/GenBank/DDBJ databases">
        <title>Caldovatus sediminis gen. nov., sp. nov., a moderately thermophilic bacterium isolated from a hot spring.</title>
        <authorList>
            <person name="Hu C.-J."/>
            <person name="Li W.-J."/>
            <person name="Xian W.-D."/>
        </authorList>
    </citation>
    <scope>NUCLEOTIDE SEQUENCE [LARGE SCALE GENOMIC DNA]</scope>
    <source>
        <strain evidence="2 3">SYSU G05006</strain>
    </source>
</reference>
<sequence>MSPTPPEAVAGYHAHIYYDPATTRDRAAALRAEVAERFPAARLGRMHDVPVGPHPAAMFQIAFPVGLFAALVPWLMLNRRGLTVLVHPETDDPRADHLERALWMGAVLPLDASVLPERRAPAARP</sequence>